<evidence type="ECO:0000313" key="2">
    <source>
        <dbReference type="EMBL" id="TCN90138.1"/>
    </source>
</evidence>
<evidence type="ECO:0008006" key="4">
    <source>
        <dbReference type="Google" id="ProtNLM"/>
    </source>
</evidence>
<dbReference type="PROSITE" id="PS51257">
    <property type="entry name" value="PROKAR_LIPOPROTEIN"/>
    <property type="match status" value="1"/>
</dbReference>
<accession>A0A4R2FL90</accession>
<evidence type="ECO:0000256" key="1">
    <source>
        <dbReference type="SAM" id="SignalP"/>
    </source>
</evidence>
<organism evidence="2 3">
    <name type="scientific">Shewanella fodinae</name>
    <dbReference type="NCBI Taxonomy" id="552357"/>
    <lineage>
        <taxon>Bacteria</taxon>
        <taxon>Pseudomonadati</taxon>
        <taxon>Pseudomonadota</taxon>
        <taxon>Gammaproteobacteria</taxon>
        <taxon>Alteromonadales</taxon>
        <taxon>Shewanellaceae</taxon>
        <taxon>Shewanella</taxon>
    </lineage>
</organism>
<keyword evidence="1" id="KW-0732">Signal</keyword>
<reference evidence="2 3" key="1">
    <citation type="submission" date="2019-03" db="EMBL/GenBank/DDBJ databases">
        <title>Freshwater and sediment microbial communities from various areas in North America, analyzing microbe dynamics in response to fracking.</title>
        <authorList>
            <person name="Lamendella R."/>
        </authorList>
    </citation>
    <scope>NUCLEOTIDE SEQUENCE [LARGE SCALE GENOMIC DNA]</scope>
    <source>
        <strain evidence="2 3">74A</strain>
    </source>
</reference>
<comment type="caution">
    <text evidence="2">The sequence shown here is derived from an EMBL/GenBank/DDBJ whole genome shotgun (WGS) entry which is preliminary data.</text>
</comment>
<evidence type="ECO:0000313" key="3">
    <source>
        <dbReference type="Proteomes" id="UP000294832"/>
    </source>
</evidence>
<name>A0A4R2FL90_9GAMM</name>
<dbReference type="RefSeq" id="WP_133037570.1">
    <property type="nucleotide sequence ID" value="NZ_SLWF01000002.1"/>
</dbReference>
<keyword evidence="3" id="KW-1185">Reference proteome</keyword>
<dbReference type="AlphaFoldDB" id="A0A4R2FL90"/>
<feature type="signal peptide" evidence="1">
    <location>
        <begin position="1"/>
        <end position="17"/>
    </location>
</feature>
<gene>
    <name evidence="2" type="ORF">EDC91_10250</name>
</gene>
<dbReference type="Proteomes" id="UP000294832">
    <property type="component" value="Unassembled WGS sequence"/>
</dbReference>
<feature type="chain" id="PRO_5020922791" description="Lipoprotein" evidence="1">
    <location>
        <begin position="18"/>
        <end position="140"/>
    </location>
</feature>
<dbReference type="EMBL" id="SLWF01000002">
    <property type="protein sequence ID" value="TCN90138.1"/>
    <property type="molecule type" value="Genomic_DNA"/>
</dbReference>
<protein>
    <recommendedName>
        <fullName evidence="4">Lipoprotein</fullName>
    </recommendedName>
</protein>
<proteinExistence type="predicted"/>
<dbReference type="OrthoDB" id="7061693at2"/>
<sequence length="140" mass="15362">MKKGLSIGLLTVVTALAGCQSTTYVQDGLTSNNSAFLKADSEHAHGIFVALDERLYINSVNGEAAGDFLKGYPEEVRISEGINEVKVDYQNGQITSEGCVRFKAEIGNTYIIRKKRDGMRVYYWVELDGDSTKINQGCSV</sequence>